<dbReference type="InterPro" id="IPR013087">
    <property type="entry name" value="Znf_C2H2_type"/>
</dbReference>
<dbReference type="OrthoDB" id="654211at2759"/>
<dbReference type="AlphaFoldDB" id="A0A2J6PGH1"/>
<dbReference type="PROSITE" id="PS50157">
    <property type="entry name" value="ZINC_FINGER_C2H2_2"/>
    <property type="match status" value="2"/>
</dbReference>
<feature type="domain" description="C2H2-type" evidence="7">
    <location>
        <begin position="267"/>
        <end position="296"/>
    </location>
</feature>
<dbReference type="GO" id="GO:0008270">
    <property type="term" value="F:zinc ion binding"/>
    <property type="evidence" value="ECO:0007669"/>
    <property type="project" value="UniProtKB-KW"/>
</dbReference>
<keyword evidence="9" id="KW-1185">Reference proteome</keyword>
<protein>
    <recommendedName>
        <fullName evidence="7">C2H2-type domain-containing protein</fullName>
    </recommendedName>
</protein>
<evidence type="ECO:0000313" key="9">
    <source>
        <dbReference type="Proteomes" id="UP000235672"/>
    </source>
</evidence>
<feature type="compositionally biased region" description="Polar residues" evidence="6">
    <location>
        <begin position="44"/>
        <end position="56"/>
    </location>
</feature>
<keyword evidence="2" id="KW-0677">Repeat</keyword>
<dbReference type="GO" id="GO:0000978">
    <property type="term" value="F:RNA polymerase II cis-regulatory region sequence-specific DNA binding"/>
    <property type="evidence" value="ECO:0007669"/>
    <property type="project" value="UniProtKB-ARBA"/>
</dbReference>
<dbReference type="InterPro" id="IPR036236">
    <property type="entry name" value="Znf_C2H2_sf"/>
</dbReference>
<evidence type="ECO:0000256" key="2">
    <source>
        <dbReference type="ARBA" id="ARBA00022737"/>
    </source>
</evidence>
<accession>A0A2J6PGH1</accession>
<dbReference type="SUPFAM" id="SSF57667">
    <property type="entry name" value="beta-beta-alpha zinc fingers"/>
    <property type="match status" value="1"/>
</dbReference>
<evidence type="ECO:0000256" key="5">
    <source>
        <dbReference type="PROSITE-ProRule" id="PRU00042"/>
    </source>
</evidence>
<dbReference type="Gene3D" id="3.30.160.60">
    <property type="entry name" value="Classic Zinc Finger"/>
    <property type="match status" value="2"/>
</dbReference>
<feature type="domain" description="C2H2-type" evidence="7">
    <location>
        <begin position="297"/>
        <end position="324"/>
    </location>
</feature>
<evidence type="ECO:0000256" key="6">
    <source>
        <dbReference type="SAM" id="MobiDB-lite"/>
    </source>
</evidence>
<dbReference type="SMART" id="SM00355">
    <property type="entry name" value="ZnF_C2H2"/>
    <property type="match status" value="2"/>
</dbReference>
<dbReference type="Pfam" id="PF00096">
    <property type="entry name" value="zf-C2H2"/>
    <property type="match status" value="1"/>
</dbReference>
<sequence length="358" mass="40472">MKIFVDENMQFELSNHSVAYPFSSSSSMNSSYSSDGSNWDSSSTVDSPLTPERQTVNSGPCNMTSLDEDMLSGFSDPSMIFASDGTLLSGDNIMEYNNFATYVDPTGSSFSNQSGLALDSQSFNGDLFSPISDFGSSHTEDFVIPSQTTFIDTFELDSPSRSTKASQFNMSYDTSASDYDSGFEQFIPSYHDMRSCSTTPCRPSPLRQPTLETLQTTAALQRAQEQSPDSKEGLQRTIVEKRSRRNRMRAIGQDLLPNINCAKSPTKQCTWEGCDRRFRRQEHLKRHERTHTRKDLFICEFCSKDFNRTDNLKDHILRHTLPYKKSSRTKFYPGAQALYDRMGRKSATKSESIKEEDD</sequence>
<dbReference type="PROSITE" id="PS00028">
    <property type="entry name" value="ZINC_FINGER_C2H2_1"/>
    <property type="match status" value="2"/>
</dbReference>
<dbReference type="GO" id="GO:0000981">
    <property type="term" value="F:DNA-binding transcription factor activity, RNA polymerase II-specific"/>
    <property type="evidence" value="ECO:0007669"/>
    <property type="project" value="UniProtKB-ARBA"/>
</dbReference>
<feature type="region of interest" description="Disordered" evidence="6">
    <location>
        <begin position="33"/>
        <end position="56"/>
    </location>
</feature>
<dbReference type="FunFam" id="3.30.160.60:FF:000125">
    <property type="entry name" value="Putative zinc finger protein 143"/>
    <property type="match status" value="1"/>
</dbReference>
<dbReference type="Proteomes" id="UP000235672">
    <property type="component" value="Unassembled WGS sequence"/>
</dbReference>
<organism evidence="8 9">
    <name type="scientific">Hyaloscypha hepaticicola</name>
    <dbReference type="NCBI Taxonomy" id="2082293"/>
    <lineage>
        <taxon>Eukaryota</taxon>
        <taxon>Fungi</taxon>
        <taxon>Dikarya</taxon>
        <taxon>Ascomycota</taxon>
        <taxon>Pezizomycotina</taxon>
        <taxon>Leotiomycetes</taxon>
        <taxon>Helotiales</taxon>
        <taxon>Hyaloscyphaceae</taxon>
        <taxon>Hyaloscypha</taxon>
    </lineage>
</organism>
<dbReference type="Pfam" id="PF13894">
    <property type="entry name" value="zf-C2H2_4"/>
    <property type="match status" value="1"/>
</dbReference>
<proteinExistence type="predicted"/>
<reference evidence="8 9" key="1">
    <citation type="submission" date="2016-05" db="EMBL/GenBank/DDBJ databases">
        <title>A degradative enzymes factory behind the ericoid mycorrhizal symbiosis.</title>
        <authorList>
            <consortium name="DOE Joint Genome Institute"/>
            <person name="Martino E."/>
            <person name="Morin E."/>
            <person name="Grelet G."/>
            <person name="Kuo A."/>
            <person name="Kohler A."/>
            <person name="Daghino S."/>
            <person name="Barry K."/>
            <person name="Choi C."/>
            <person name="Cichocki N."/>
            <person name="Clum A."/>
            <person name="Copeland A."/>
            <person name="Hainaut M."/>
            <person name="Haridas S."/>
            <person name="Labutti K."/>
            <person name="Lindquist E."/>
            <person name="Lipzen A."/>
            <person name="Khouja H.-R."/>
            <person name="Murat C."/>
            <person name="Ohm R."/>
            <person name="Olson A."/>
            <person name="Spatafora J."/>
            <person name="Veneault-Fourrey C."/>
            <person name="Henrissat B."/>
            <person name="Grigoriev I."/>
            <person name="Martin F."/>
            <person name="Perotto S."/>
        </authorList>
    </citation>
    <scope>NUCLEOTIDE SEQUENCE [LARGE SCALE GENOMIC DNA]</scope>
    <source>
        <strain evidence="8 9">UAMH 7357</strain>
    </source>
</reference>
<keyword evidence="1" id="KW-0479">Metal-binding</keyword>
<dbReference type="EMBL" id="KZ613535">
    <property type="protein sequence ID" value="PMD13151.1"/>
    <property type="molecule type" value="Genomic_DNA"/>
</dbReference>
<evidence type="ECO:0000256" key="3">
    <source>
        <dbReference type="ARBA" id="ARBA00022771"/>
    </source>
</evidence>
<evidence type="ECO:0000256" key="1">
    <source>
        <dbReference type="ARBA" id="ARBA00022723"/>
    </source>
</evidence>
<evidence type="ECO:0000259" key="7">
    <source>
        <dbReference type="PROSITE" id="PS50157"/>
    </source>
</evidence>
<keyword evidence="3 5" id="KW-0863">Zinc-finger</keyword>
<dbReference type="STRING" id="1745343.A0A2J6PGH1"/>
<evidence type="ECO:0000313" key="8">
    <source>
        <dbReference type="EMBL" id="PMD13151.1"/>
    </source>
</evidence>
<gene>
    <name evidence="8" type="ORF">NA56DRAFT_665777</name>
</gene>
<dbReference type="PANTHER" id="PTHR23235">
    <property type="entry name" value="KRUEPPEL-LIKE TRANSCRIPTION FACTOR"/>
    <property type="match status" value="1"/>
</dbReference>
<name>A0A2J6PGH1_9HELO</name>
<evidence type="ECO:0000256" key="4">
    <source>
        <dbReference type="ARBA" id="ARBA00022833"/>
    </source>
</evidence>
<keyword evidence="4" id="KW-0862">Zinc</keyword>
<feature type="compositionally biased region" description="Low complexity" evidence="6">
    <location>
        <begin position="33"/>
        <end position="43"/>
    </location>
</feature>